<dbReference type="AlphaFoldDB" id="A0AAW8Q8Y7"/>
<name>A0AAW8Q8Y7_VIBPH</name>
<comment type="caution">
    <text evidence="1">The sequence shown here is derived from an EMBL/GenBank/DDBJ whole genome shotgun (WGS) entry which is preliminary data.</text>
</comment>
<gene>
    <name evidence="1" type="ORF">QX249_28815</name>
</gene>
<dbReference type="Proteomes" id="UP001253193">
    <property type="component" value="Unassembled WGS sequence"/>
</dbReference>
<reference evidence="1" key="1">
    <citation type="submission" date="2023-06" db="EMBL/GenBank/DDBJ databases">
        <title>Genomic Diversity of Vibrio spp. and Metagenomic Analysis of Pathogens in Florida Gulf Coastal Waters Following Hurricane Ian.</title>
        <authorList>
            <person name="Brumfield K.D."/>
        </authorList>
    </citation>
    <scope>NUCLEOTIDE SEQUENCE</scope>
    <source>
        <strain evidence="1">WBS2B-138</strain>
    </source>
</reference>
<organism evidence="1 2">
    <name type="scientific">Vibrio parahaemolyticus</name>
    <dbReference type="NCBI Taxonomy" id="670"/>
    <lineage>
        <taxon>Bacteria</taxon>
        <taxon>Pseudomonadati</taxon>
        <taxon>Pseudomonadota</taxon>
        <taxon>Gammaproteobacteria</taxon>
        <taxon>Vibrionales</taxon>
        <taxon>Vibrionaceae</taxon>
        <taxon>Vibrio</taxon>
    </lineage>
</organism>
<evidence type="ECO:0000313" key="2">
    <source>
        <dbReference type="Proteomes" id="UP001253193"/>
    </source>
</evidence>
<protein>
    <submittedName>
        <fullName evidence="1">Uncharacterized protein</fullName>
    </submittedName>
</protein>
<proteinExistence type="predicted"/>
<dbReference type="EMBL" id="JAUHGG010000039">
    <property type="protein sequence ID" value="MDS1824617.1"/>
    <property type="molecule type" value="Genomic_DNA"/>
</dbReference>
<dbReference type="RefSeq" id="WP_150334154.1">
    <property type="nucleotide sequence ID" value="NZ_CP044062.1"/>
</dbReference>
<sequence>MFILSVFKSDEVDQEYFEMALNCSAQALVSILDDENLDVSVDEEKAQIHVKLVDGASPKNALTLEQFKQLSKSAFMESGKLYDEFHHLEAVEE</sequence>
<evidence type="ECO:0000313" key="1">
    <source>
        <dbReference type="EMBL" id="MDS1824617.1"/>
    </source>
</evidence>
<accession>A0AAW8Q8Y7</accession>